<organism evidence="1 2">
    <name type="scientific">Streptomyces flaveus</name>
    <dbReference type="NCBI Taxonomy" id="66370"/>
    <lineage>
        <taxon>Bacteria</taxon>
        <taxon>Bacillati</taxon>
        <taxon>Actinomycetota</taxon>
        <taxon>Actinomycetes</taxon>
        <taxon>Kitasatosporales</taxon>
        <taxon>Streptomycetaceae</taxon>
        <taxon>Streptomyces</taxon>
        <taxon>Streptomyces aurantiacus group</taxon>
    </lineage>
</organism>
<protein>
    <submittedName>
        <fullName evidence="1">Uncharacterized protein</fullName>
    </submittedName>
</protein>
<comment type="caution">
    <text evidence="1">The sequence shown here is derived from an EMBL/GenBank/DDBJ whole genome shotgun (WGS) entry which is preliminary data.</text>
</comment>
<gene>
    <name evidence="1" type="ORF">GCM10010094_56890</name>
</gene>
<sequence>MYLLRLLGGLTDTSEALLVIFLTPCWWNGFLCAQAMSLACTWGPEARAAGSGLRRPGLSAYAQPPTCWL</sequence>
<evidence type="ECO:0000313" key="1">
    <source>
        <dbReference type="EMBL" id="GGK88407.1"/>
    </source>
</evidence>
<keyword evidence="2" id="KW-1185">Reference proteome</keyword>
<name>A0A917R3M2_9ACTN</name>
<dbReference type="Proteomes" id="UP000637788">
    <property type="component" value="Unassembled WGS sequence"/>
</dbReference>
<proteinExistence type="predicted"/>
<dbReference type="AlphaFoldDB" id="A0A917R3M2"/>
<evidence type="ECO:0000313" key="2">
    <source>
        <dbReference type="Proteomes" id="UP000637788"/>
    </source>
</evidence>
<accession>A0A917R3M2</accession>
<reference evidence="1" key="2">
    <citation type="submission" date="2020-09" db="EMBL/GenBank/DDBJ databases">
        <authorList>
            <person name="Sun Q."/>
            <person name="Ohkuma M."/>
        </authorList>
    </citation>
    <scope>NUCLEOTIDE SEQUENCE</scope>
    <source>
        <strain evidence="1">JCM 3035</strain>
    </source>
</reference>
<reference evidence="1" key="1">
    <citation type="journal article" date="2014" name="Int. J. Syst. Evol. Microbiol.">
        <title>Complete genome sequence of Corynebacterium casei LMG S-19264T (=DSM 44701T), isolated from a smear-ripened cheese.</title>
        <authorList>
            <consortium name="US DOE Joint Genome Institute (JGI-PGF)"/>
            <person name="Walter F."/>
            <person name="Albersmeier A."/>
            <person name="Kalinowski J."/>
            <person name="Ruckert C."/>
        </authorList>
    </citation>
    <scope>NUCLEOTIDE SEQUENCE</scope>
    <source>
        <strain evidence="1">JCM 3035</strain>
    </source>
</reference>
<dbReference type="EMBL" id="BMPQ01000016">
    <property type="protein sequence ID" value="GGK88407.1"/>
    <property type="molecule type" value="Genomic_DNA"/>
</dbReference>